<sequence length="353" mass="40497">MQPINKRVAFISVIFVLMDRFLCANALCYVQNIVRNKISQIGEKIQHTRVQVEEKKGTYVEEAKISPIINERRSFLQEQMKSFLMTPIAINGFFHIQSVSAEEVLTQKPFAPPQAILPISRLRLWLNRIYKISMDLSDSSTSESKYEYLKQMNEILSDPPQLFNKGENKIVKGELLGQLTGSISSANKSQYQSNRQTLSVGNKVAAMLNQADVERQFGMLQYAEQKRANDNDMRAAFNYYTSQLSFGDKYILTASQEERKRMIRNEELPPLTAVITSDLDLRDLYRNQFLTAIEDLQAEVAYQVKIGAKNDTIEQIDVSDTLELIQQAHTAMEKWFDLIDIKEVEQGMKMLGQ</sequence>
<feature type="chain" id="PRO_5042206075" description="Outer membrane efflux protein" evidence="1">
    <location>
        <begin position="27"/>
        <end position="353"/>
    </location>
</feature>
<keyword evidence="1" id="KW-0732">Signal</keyword>
<feature type="signal peptide" evidence="1">
    <location>
        <begin position="1"/>
        <end position="26"/>
    </location>
</feature>
<keyword evidence="3" id="KW-1185">Reference proteome</keyword>
<accession>A0AAD3CFL3</accession>
<reference evidence="2 3" key="1">
    <citation type="journal article" date="2021" name="Sci. Rep.">
        <title>The genome of the diatom Chaetoceros tenuissimus carries an ancient integrated fragment of an extant virus.</title>
        <authorList>
            <person name="Hongo Y."/>
            <person name="Kimura K."/>
            <person name="Takaki Y."/>
            <person name="Yoshida Y."/>
            <person name="Baba S."/>
            <person name="Kobayashi G."/>
            <person name="Nagasaki K."/>
            <person name="Hano T."/>
            <person name="Tomaru Y."/>
        </authorList>
    </citation>
    <scope>NUCLEOTIDE SEQUENCE [LARGE SCALE GENOMIC DNA]</scope>
    <source>
        <strain evidence="2 3">NIES-3715</strain>
    </source>
</reference>
<proteinExistence type="predicted"/>
<organism evidence="2 3">
    <name type="scientific">Chaetoceros tenuissimus</name>
    <dbReference type="NCBI Taxonomy" id="426638"/>
    <lineage>
        <taxon>Eukaryota</taxon>
        <taxon>Sar</taxon>
        <taxon>Stramenopiles</taxon>
        <taxon>Ochrophyta</taxon>
        <taxon>Bacillariophyta</taxon>
        <taxon>Coscinodiscophyceae</taxon>
        <taxon>Chaetocerotophycidae</taxon>
        <taxon>Chaetocerotales</taxon>
        <taxon>Chaetocerotaceae</taxon>
        <taxon>Chaetoceros</taxon>
    </lineage>
</organism>
<dbReference type="Proteomes" id="UP001054902">
    <property type="component" value="Unassembled WGS sequence"/>
</dbReference>
<name>A0AAD3CFL3_9STRA</name>
<gene>
    <name evidence="2" type="ORF">CTEN210_01676</name>
</gene>
<protein>
    <recommendedName>
        <fullName evidence="4">Outer membrane efflux protein</fullName>
    </recommendedName>
</protein>
<evidence type="ECO:0008006" key="4">
    <source>
        <dbReference type="Google" id="ProtNLM"/>
    </source>
</evidence>
<evidence type="ECO:0000313" key="3">
    <source>
        <dbReference type="Proteomes" id="UP001054902"/>
    </source>
</evidence>
<comment type="caution">
    <text evidence="2">The sequence shown here is derived from an EMBL/GenBank/DDBJ whole genome shotgun (WGS) entry which is preliminary data.</text>
</comment>
<evidence type="ECO:0000256" key="1">
    <source>
        <dbReference type="SAM" id="SignalP"/>
    </source>
</evidence>
<dbReference type="AlphaFoldDB" id="A0AAD3CFL3"/>
<dbReference type="EMBL" id="BLLK01000020">
    <property type="protein sequence ID" value="GFH45202.1"/>
    <property type="molecule type" value="Genomic_DNA"/>
</dbReference>
<evidence type="ECO:0000313" key="2">
    <source>
        <dbReference type="EMBL" id="GFH45202.1"/>
    </source>
</evidence>